<dbReference type="PROSITE" id="PS00107">
    <property type="entry name" value="PROTEIN_KINASE_ATP"/>
    <property type="match status" value="1"/>
</dbReference>
<dbReference type="PANTHER" id="PTHR24363:SF0">
    <property type="entry name" value="SERINE_THREONINE KINASE LIKE DOMAIN CONTAINING 1"/>
    <property type="match status" value="1"/>
</dbReference>
<dbReference type="PANTHER" id="PTHR24363">
    <property type="entry name" value="SERINE/THREONINE PROTEIN KINASE"/>
    <property type="match status" value="1"/>
</dbReference>
<dbReference type="InterPro" id="IPR017441">
    <property type="entry name" value="Protein_kinase_ATP_BS"/>
</dbReference>
<organism evidence="13 14">
    <name type="scientific">Limnothrix redekei LRLZ20PSL1</name>
    <dbReference type="NCBI Taxonomy" id="3112953"/>
    <lineage>
        <taxon>Bacteria</taxon>
        <taxon>Bacillati</taxon>
        <taxon>Cyanobacteriota</taxon>
        <taxon>Cyanophyceae</taxon>
        <taxon>Pseudanabaenales</taxon>
        <taxon>Pseudanabaenaceae</taxon>
        <taxon>Limnothrix</taxon>
    </lineage>
</organism>
<evidence type="ECO:0000256" key="9">
    <source>
        <dbReference type="PROSITE-ProRule" id="PRU10141"/>
    </source>
</evidence>
<dbReference type="RefSeq" id="WP_393012060.1">
    <property type="nucleotide sequence ID" value="NZ_JAZAQF010000049.1"/>
</dbReference>
<dbReference type="InterPro" id="IPR000719">
    <property type="entry name" value="Prot_kinase_dom"/>
</dbReference>
<evidence type="ECO:0000256" key="6">
    <source>
        <dbReference type="ARBA" id="ARBA00022840"/>
    </source>
</evidence>
<dbReference type="CDD" id="cd14014">
    <property type="entry name" value="STKc_PknB_like"/>
    <property type="match status" value="1"/>
</dbReference>
<evidence type="ECO:0000256" key="5">
    <source>
        <dbReference type="ARBA" id="ARBA00022777"/>
    </source>
</evidence>
<comment type="catalytic activity">
    <reaction evidence="7">
        <text>L-threonyl-[protein] + ATP = O-phospho-L-threonyl-[protein] + ADP + H(+)</text>
        <dbReference type="Rhea" id="RHEA:46608"/>
        <dbReference type="Rhea" id="RHEA-COMP:11060"/>
        <dbReference type="Rhea" id="RHEA-COMP:11605"/>
        <dbReference type="ChEBI" id="CHEBI:15378"/>
        <dbReference type="ChEBI" id="CHEBI:30013"/>
        <dbReference type="ChEBI" id="CHEBI:30616"/>
        <dbReference type="ChEBI" id="CHEBI:61977"/>
        <dbReference type="ChEBI" id="CHEBI:456216"/>
        <dbReference type="EC" id="2.7.11.1"/>
    </reaction>
</comment>
<gene>
    <name evidence="13" type="ORF">VPK24_08220</name>
</gene>
<evidence type="ECO:0000256" key="2">
    <source>
        <dbReference type="ARBA" id="ARBA00022527"/>
    </source>
</evidence>
<keyword evidence="14" id="KW-1185">Reference proteome</keyword>
<evidence type="ECO:0000313" key="13">
    <source>
        <dbReference type="EMBL" id="MFG3817620.1"/>
    </source>
</evidence>
<evidence type="ECO:0000256" key="8">
    <source>
        <dbReference type="ARBA" id="ARBA00048679"/>
    </source>
</evidence>
<feature type="binding site" evidence="9">
    <location>
        <position position="40"/>
    </location>
    <ligand>
        <name>ATP</name>
        <dbReference type="ChEBI" id="CHEBI:30616"/>
    </ligand>
</feature>
<dbReference type="EC" id="2.7.11.1" evidence="1"/>
<dbReference type="SMART" id="SM00220">
    <property type="entry name" value="S_TKc"/>
    <property type="match status" value="1"/>
</dbReference>
<feature type="transmembrane region" description="Helical" evidence="11">
    <location>
        <begin position="308"/>
        <end position="330"/>
    </location>
</feature>
<dbReference type="PROSITE" id="PS00108">
    <property type="entry name" value="PROTEIN_KINASE_ST"/>
    <property type="match status" value="1"/>
</dbReference>
<dbReference type="Gene3D" id="1.10.510.10">
    <property type="entry name" value="Transferase(Phosphotransferase) domain 1"/>
    <property type="match status" value="1"/>
</dbReference>
<evidence type="ECO:0000256" key="4">
    <source>
        <dbReference type="ARBA" id="ARBA00022741"/>
    </source>
</evidence>
<feature type="domain" description="Protein kinase" evidence="12">
    <location>
        <begin position="9"/>
        <end position="271"/>
    </location>
</feature>
<evidence type="ECO:0000259" key="12">
    <source>
        <dbReference type="PROSITE" id="PS50011"/>
    </source>
</evidence>
<dbReference type="SUPFAM" id="SSF56112">
    <property type="entry name" value="Protein kinase-like (PK-like)"/>
    <property type="match status" value="1"/>
</dbReference>
<keyword evidence="6 9" id="KW-0067">ATP-binding</keyword>
<feature type="compositionally biased region" description="Polar residues" evidence="10">
    <location>
        <begin position="379"/>
        <end position="390"/>
    </location>
</feature>
<keyword evidence="4 9" id="KW-0547">Nucleotide-binding</keyword>
<dbReference type="PROSITE" id="PS50011">
    <property type="entry name" value="PROTEIN_KINASE_DOM"/>
    <property type="match status" value="1"/>
</dbReference>
<dbReference type="InterPro" id="IPR008271">
    <property type="entry name" value="Ser/Thr_kinase_AS"/>
</dbReference>
<comment type="catalytic activity">
    <reaction evidence="8">
        <text>L-seryl-[protein] + ATP = O-phospho-L-seryl-[protein] + ADP + H(+)</text>
        <dbReference type="Rhea" id="RHEA:17989"/>
        <dbReference type="Rhea" id="RHEA-COMP:9863"/>
        <dbReference type="Rhea" id="RHEA-COMP:11604"/>
        <dbReference type="ChEBI" id="CHEBI:15378"/>
        <dbReference type="ChEBI" id="CHEBI:29999"/>
        <dbReference type="ChEBI" id="CHEBI:30616"/>
        <dbReference type="ChEBI" id="CHEBI:83421"/>
        <dbReference type="ChEBI" id="CHEBI:456216"/>
        <dbReference type="EC" id="2.7.11.1"/>
    </reaction>
</comment>
<keyword evidence="3 13" id="KW-0808">Transferase</keyword>
<comment type="caution">
    <text evidence="13">The sequence shown here is derived from an EMBL/GenBank/DDBJ whole genome shotgun (WGS) entry which is preliminary data.</text>
</comment>
<evidence type="ECO:0000256" key="3">
    <source>
        <dbReference type="ARBA" id="ARBA00022679"/>
    </source>
</evidence>
<dbReference type="Proteomes" id="UP001604335">
    <property type="component" value="Unassembled WGS sequence"/>
</dbReference>
<protein>
    <recommendedName>
        <fullName evidence="1">non-specific serine/threonine protein kinase</fullName>
        <ecNumber evidence="1">2.7.11.1</ecNumber>
    </recommendedName>
</protein>
<proteinExistence type="predicted"/>
<dbReference type="GO" id="GO:0004674">
    <property type="term" value="F:protein serine/threonine kinase activity"/>
    <property type="evidence" value="ECO:0007669"/>
    <property type="project" value="UniProtKB-EC"/>
</dbReference>
<dbReference type="Pfam" id="PF00069">
    <property type="entry name" value="Pkinase"/>
    <property type="match status" value="1"/>
</dbReference>
<dbReference type="EMBL" id="JAZAQF010000049">
    <property type="protein sequence ID" value="MFG3817620.1"/>
    <property type="molecule type" value="Genomic_DNA"/>
</dbReference>
<keyword evidence="5 13" id="KW-0418">Kinase</keyword>
<evidence type="ECO:0000256" key="10">
    <source>
        <dbReference type="SAM" id="MobiDB-lite"/>
    </source>
</evidence>
<evidence type="ECO:0000256" key="11">
    <source>
        <dbReference type="SAM" id="Phobius"/>
    </source>
</evidence>
<keyword evidence="11" id="KW-1133">Transmembrane helix</keyword>
<feature type="compositionally biased region" description="Polar residues" evidence="10">
    <location>
        <begin position="353"/>
        <end position="368"/>
    </location>
</feature>
<reference evidence="14" key="1">
    <citation type="journal article" date="2024" name="Algal Res.">
        <title>Biochemical, toxicological and genomic investigation of a high-biomass producing Limnothrix strain isolated from Italian shallow drinking water reservoir.</title>
        <authorList>
            <person name="Simonazzi M."/>
            <person name="Shishido T.K."/>
            <person name="Delbaje E."/>
            <person name="Wahlsten M."/>
            <person name="Fewer D.P."/>
            <person name="Sivonen K."/>
            <person name="Pezzolesi L."/>
            <person name="Pistocchi R."/>
        </authorList>
    </citation>
    <scope>NUCLEOTIDE SEQUENCE [LARGE SCALE GENOMIC DNA]</scope>
    <source>
        <strain evidence="14">LRLZ20PSL1</strain>
    </source>
</reference>
<evidence type="ECO:0000256" key="1">
    <source>
        <dbReference type="ARBA" id="ARBA00012513"/>
    </source>
</evidence>
<dbReference type="InterPro" id="IPR011009">
    <property type="entry name" value="Kinase-like_dom_sf"/>
</dbReference>
<keyword evidence="11" id="KW-0812">Transmembrane</keyword>
<feature type="region of interest" description="Disordered" evidence="10">
    <location>
        <begin position="338"/>
        <end position="390"/>
    </location>
</feature>
<evidence type="ECO:0000256" key="7">
    <source>
        <dbReference type="ARBA" id="ARBA00047899"/>
    </source>
</evidence>
<keyword evidence="2" id="KW-0723">Serine/threonine-protein kinase</keyword>
<sequence length="498" mass="56304">MTFTLNNRYQVEKKIGSGGFGETFLARDINLPSRRYCVIKQLKPVATDPNLYQLIQDRFNREAVTLEKIGDSNSNIPSLYAYFEEGNHFYLVQEWIDGETLTEKVRQEGIFSSEPAQDILTRCLHILDAVHNQGIIHRDIKPDNIILRKSDGQPVLIDFGAVKETMNTTMSPSKYQASSIVIGTPGFMPSEQLIGRPVFSSDLYALALTVIYLLTSKLPQELGTDPIHGFINWKQYASEANPRLVSVLDKAIQPHSRDRFLSVHEMIHALNGSVSMPTELVTQKIQHPYPDTTIIEKSSPQSEAWQKFLILGITIGSFTLIGLVAVAFILKQSAMSPVSSSSNTEATPEKKITPNNPIQTSGTLNTEIAPQEKKEQVQTEKSFQPESNRSSAQEVITEYYTFINQGEFQNAWSMLPSDLQENRKVHPNGYNSFAEWFQKVSPVNINSLKTIQQSSQYSVVDISYSGYLNNKLLSMKLRYRLRWNASQNKWLIQSVQKI</sequence>
<name>A0ABW7C8X2_9CYAN</name>
<keyword evidence="11" id="KW-0472">Membrane</keyword>
<evidence type="ECO:0000313" key="14">
    <source>
        <dbReference type="Proteomes" id="UP001604335"/>
    </source>
</evidence>
<accession>A0ABW7C8X2</accession>